<dbReference type="OMA" id="PADECVN"/>
<feature type="repeat" description="ANK" evidence="3">
    <location>
        <begin position="191"/>
        <end position="223"/>
    </location>
</feature>
<evidence type="ECO:0000256" key="3">
    <source>
        <dbReference type="PROSITE-ProRule" id="PRU00023"/>
    </source>
</evidence>
<gene>
    <name evidence="4" type="ORF">KFE25_009243</name>
</gene>
<evidence type="ECO:0000313" key="4">
    <source>
        <dbReference type="EMBL" id="KAG8470822.1"/>
    </source>
</evidence>
<dbReference type="PANTHER" id="PTHR24198">
    <property type="entry name" value="ANKYRIN REPEAT AND PROTEIN KINASE DOMAIN-CONTAINING PROTEIN"/>
    <property type="match status" value="1"/>
</dbReference>
<evidence type="ECO:0008006" key="6">
    <source>
        <dbReference type="Google" id="ProtNLM"/>
    </source>
</evidence>
<accession>A0A8J5XYH4</accession>
<dbReference type="Gene3D" id="1.25.40.20">
    <property type="entry name" value="Ankyrin repeat-containing domain"/>
    <property type="match status" value="1"/>
</dbReference>
<dbReference type="EMBL" id="JAGTXO010000001">
    <property type="protein sequence ID" value="KAG8470822.1"/>
    <property type="molecule type" value="Genomic_DNA"/>
</dbReference>
<dbReference type="OrthoDB" id="188462at2759"/>
<evidence type="ECO:0000256" key="1">
    <source>
        <dbReference type="ARBA" id="ARBA00022737"/>
    </source>
</evidence>
<dbReference type="PANTHER" id="PTHR24198:SF194">
    <property type="entry name" value="INVERSIN-A"/>
    <property type="match status" value="1"/>
</dbReference>
<dbReference type="PROSITE" id="PS50088">
    <property type="entry name" value="ANK_REPEAT"/>
    <property type="match status" value="3"/>
</dbReference>
<dbReference type="PROSITE" id="PS50297">
    <property type="entry name" value="ANK_REP_REGION"/>
    <property type="match status" value="3"/>
</dbReference>
<dbReference type="AlphaFoldDB" id="A0A8J5XYH4"/>
<evidence type="ECO:0000256" key="2">
    <source>
        <dbReference type="ARBA" id="ARBA00023043"/>
    </source>
</evidence>
<sequence length="364" mass="38127">MAALVESRTTAEARRALAFAVGRVAATGASVGVICGADIEAGEVNRWRELAFELARCEDGRVGVHVPRARGGDVRVVEFAPRARRASSPSRALTELYVDCRRGAIASVRHLLESGVPADECVNADGLTPLHAAARGGHARVARLLLEYGAQPERADARGGTPLMRACRHGHADVASMLLDAGAHADHASRGGYTALMLGARGGHDDVVRLLCERSADVHAMALGGATARSLAAEGGHFSLGLLLRAHGAAGAARVGSPPRAAAFQHAWWYGPLIEGTRVAERVAPARPPRALPPPADAAAFAQRLIDRAARDEGLPHDGGRWRTRRVGDVLASEQAGARLGSARHATAAFAEAHRRVAGHPMPI</sequence>
<dbReference type="Proteomes" id="UP000751190">
    <property type="component" value="Unassembled WGS sequence"/>
</dbReference>
<dbReference type="Pfam" id="PF00023">
    <property type="entry name" value="Ank"/>
    <property type="match status" value="1"/>
</dbReference>
<evidence type="ECO:0000313" key="5">
    <source>
        <dbReference type="Proteomes" id="UP000751190"/>
    </source>
</evidence>
<keyword evidence="1" id="KW-0677">Repeat</keyword>
<dbReference type="PRINTS" id="PR01415">
    <property type="entry name" value="ANKYRIN"/>
</dbReference>
<dbReference type="InterPro" id="IPR036770">
    <property type="entry name" value="Ankyrin_rpt-contain_sf"/>
</dbReference>
<feature type="repeat" description="ANK" evidence="3">
    <location>
        <begin position="125"/>
        <end position="157"/>
    </location>
</feature>
<keyword evidence="2 3" id="KW-0040">ANK repeat</keyword>
<keyword evidence="5" id="KW-1185">Reference proteome</keyword>
<name>A0A8J5XYH4_DIALT</name>
<feature type="repeat" description="ANK" evidence="3">
    <location>
        <begin position="158"/>
        <end position="190"/>
    </location>
</feature>
<dbReference type="InterPro" id="IPR002110">
    <property type="entry name" value="Ankyrin_rpt"/>
</dbReference>
<organism evidence="4 5">
    <name type="scientific">Diacronema lutheri</name>
    <name type="common">Unicellular marine alga</name>
    <name type="synonym">Monochrysis lutheri</name>
    <dbReference type="NCBI Taxonomy" id="2081491"/>
    <lineage>
        <taxon>Eukaryota</taxon>
        <taxon>Haptista</taxon>
        <taxon>Haptophyta</taxon>
        <taxon>Pavlovophyceae</taxon>
        <taxon>Pavlovales</taxon>
        <taxon>Pavlovaceae</taxon>
        <taxon>Diacronema</taxon>
    </lineage>
</organism>
<reference evidence="4" key="1">
    <citation type="submission" date="2021-05" db="EMBL/GenBank/DDBJ databases">
        <title>The genome of the haptophyte Pavlova lutheri (Diacronema luteri, Pavlovales) - a model for lipid biosynthesis in eukaryotic algae.</title>
        <authorList>
            <person name="Hulatt C.J."/>
            <person name="Posewitz M.C."/>
        </authorList>
    </citation>
    <scope>NUCLEOTIDE SEQUENCE</scope>
    <source>
        <strain evidence="4">NIVA-4/92</strain>
    </source>
</reference>
<dbReference type="SUPFAM" id="SSF48403">
    <property type="entry name" value="Ankyrin repeat"/>
    <property type="match status" value="1"/>
</dbReference>
<comment type="caution">
    <text evidence="4">The sequence shown here is derived from an EMBL/GenBank/DDBJ whole genome shotgun (WGS) entry which is preliminary data.</text>
</comment>
<dbReference type="Pfam" id="PF12796">
    <property type="entry name" value="Ank_2"/>
    <property type="match status" value="1"/>
</dbReference>
<protein>
    <recommendedName>
        <fullName evidence="6">Ankyrin repeat domain-containing protein</fullName>
    </recommendedName>
</protein>
<dbReference type="SMART" id="SM00248">
    <property type="entry name" value="ANK"/>
    <property type="match status" value="3"/>
</dbReference>
<proteinExistence type="predicted"/>